<evidence type="ECO:0000256" key="13">
    <source>
        <dbReference type="SAM" id="MobiDB-lite"/>
    </source>
</evidence>
<dbReference type="InterPro" id="IPR033738">
    <property type="entry name" value="AsnB_N"/>
</dbReference>
<feature type="region of interest" description="Disordered" evidence="13">
    <location>
        <begin position="303"/>
        <end position="335"/>
    </location>
</feature>
<dbReference type="InterPro" id="IPR024286">
    <property type="entry name" value="DUF3700"/>
</dbReference>
<evidence type="ECO:0000259" key="14">
    <source>
        <dbReference type="PROSITE" id="PS51278"/>
    </source>
</evidence>
<evidence type="ECO:0000259" key="15">
    <source>
        <dbReference type="PROSITE" id="PS51377"/>
    </source>
</evidence>
<dbReference type="PANTHER" id="PTHR11772">
    <property type="entry name" value="ASPARAGINE SYNTHETASE"/>
    <property type="match status" value="1"/>
</dbReference>
<dbReference type="CDD" id="cd01991">
    <property type="entry name" value="Asn_synthase_B_C"/>
    <property type="match status" value="1"/>
</dbReference>
<dbReference type="Pfam" id="PF16474">
    <property type="entry name" value="KIND"/>
    <property type="match status" value="1"/>
</dbReference>
<feature type="domain" description="KIND" evidence="15">
    <location>
        <begin position="1"/>
        <end position="99"/>
    </location>
</feature>
<evidence type="ECO:0000313" key="17">
    <source>
        <dbReference type="Proteomes" id="UP000288716"/>
    </source>
</evidence>
<feature type="non-terminal residue" evidence="16">
    <location>
        <position position="1"/>
    </location>
</feature>
<dbReference type="Gene3D" id="1.10.510.10">
    <property type="entry name" value="Transferase(Phosphotransferase) domain 1"/>
    <property type="match status" value="1"/>
</dbReference>
<evidence type="ECO:0000256" key="7">
    <source>
        <dbReference type="ARBA" id="ARBA00022741"/>
    </source>
</evidence>
<dbReference type="STRING" id="299467.A0A443SRV9"/>
<feature type="compositionally biased region" description="Polar residues" evidence="13">
    <location>
        <begin position="315"/>
        <end position="327"/>
    </location>
</feature>
<accession>A0A443SRV9</accession>
<keyword evidence="6" id="KW-0677">Repeat</keyword>
<dbReference type="Gene3D" id="3.40.50.620">
    <property type="entry name" value="HUPs"/>
    <property type="match status" value="1"/>
</dbReference>
<dbReference type="NCBIfam" id="NF006949">
    <property type="entry name" value="PRK09431.1"/>
    <property type="match status" value="1"/>
</dbReference>
<dbReference type="CDD" id="cd00712">
    <property type="entry name" value="AsnB"/>
    <property type="match status" value="1"/>
</dbReference>
<evidence type="ECO:0000256" key="12">
    <source>
        <dbReference type="ARBA" id="ARBA00048741"/>
    </source>
</evidence>
<evidence type="ECO:0000256" key="11">
    <source>
        <dbReference type="ARBA" id="ARBA00030234"/>
    </source>
</evidence>
<sequence length="942" mass="107793">FLSYFGGTLFEALDFGFPENVDRVLDPKLEHLIELLTETYDYNDENDSNDEGIEQDSPDDNEYRDKILQLCVSRLSPNENAECHYKQICKELVTETLELKTLLEKITTGQKELQKTSFIVNSNAKVNKINSNLGDVKLTDWATPWLQVIREFKRGVRLKPVCFNNVNSRIEHKLLPYEILLDDIRMKRYKLNKVMINGDVPQGVKKDVHDLTLEFIRSKPALVPASKRPLAPRPEEQQTLYEKLMHSIRQPHKLKSTPLSSAKHSPVYLGRVMQGGKNNPKVDTPISHRRVIKPNLTLRLSISSEDEEELNSEEWTNCSPESYGNNDSETKKSEESNVMLESDFEKDQKCKESCKMCGILAILGSKTNKSDLRKRALLLSSKLRHRGPDWKGIYLSKNVTSNFFINFVCVNIAHLGIYVNTSENEKSYVICHERLGIVDPVSGSQPLLNESETLVLAVNGEIYNHRQIRAEQTSYNFKTNSDCEVIIPLYERYGNDCVQKLDGDYAFVIYDSRDNSFFAARDPIGVVPLYIGWGKDGSLWFASELKAIDADCESFQEFPPGHYWSSKQNEFVRWYNAKWYDEHIPNDCLDLSGLRQCLERSVIKRMMCDVPYGVLLSGGLDSSLVASLVCRHALQRTEDDEKTAAWWPRVHTFSIGLKGSPDLKAAKEVADFLKTVHHEFHFTVQEGIDALYDVIYHLETYDVTTIRASTPMFLLSRKIKALGIKMVLSGEGADEMFGGYLYFHHAPSKEEFHVETCKKLKLLSKYDCLRANKSSAAWGVEVRVPFLDKDFLDFVMSVDPKEKMVNKEDKFCEKWILRKAFDDETNPYLPKSVLWRQKEQFSDGVGYEWINSLKKHAENEITDEQFNNAKYTFPYNTPTTKEAYLYRTIFCGHFPKESAAKTVLGGPSIACSTPAAIEWMENWKNNADPSGRAISGVHLHAQ</sequence>
<dbReference type="PROSITE" id="PS51278">
    <property type="entry name" value="GATASE_TYPE_2"/>
    <property type="match status" value="1"/>
</dbReference>
<feature type="domain" description="Glutamine amidotransferase type-2" evidence="14">
    <location>
        <begin position="357"/>
        <end position="569"/>
    </location>
</feature>
<dbReference type="GO" id="GO:0070981">
    <property type="term" value="P:L-asparagine biosynthetic process"/>
    <property type="evidence" value="ECO:0007669"/>
    <property type="project" value="UniProtKB-UniPathway"/>
</dbReference>
<dbReference type="Gene3D" id="3.60.20.10">
    <property type="entry name" value="Glutamine Phosphoribosylpyrophosphate, subunit 1, domain 1"/>
    <property type="match status" value="1"/>
</dbReference>
<dbReference type="InterPro" id="IPR001962">
    <property type="entry name" value="Asn_synthase"/>
</dbReference>
<dbReference type="VEuPathDB" id="VectorBase:LDEU001800"/>
<name>A0A443SRV9_9ACAR</name>
<dbReference type="SUPFAM" id="SSF52402">
    <property type="entry name" value="Adenine nucleotide alpha hydrolases-like"/>
    <property type="match status" value="1"/>
</dbReference>
<dbReference type="EC" id="6.3.5.4" evidence="2"/>
<dbReference type="PANTHER" id="PTHR11772:SF2">
    <property type="entry name" value="ASPARAGINE SYNTHETASE [GLUTAMINE-HYDROLYZING]"/>
    <property type="match status" value="1"/>
</dbReference>
<evidence type="ECO:0000256" key="4">
    <source>
        <dbReference type="ARBA" id="ARBA00022598"/>
    </source>
</evidence>
<dbReference type="SUPFAM" id="SSF56235">
    <property type="entry name" value="N-terminal nucleophile aminohydrolases (Ntn hydrolases)"/>
    <property type="match status" value="1"/>
</dbReference>
<keyword evidence="10" id="KW-0315">Glutamine amidotransferase</keyword>
<dbReference type="PROSITE" id="PS51377">
    <property type="entry name" value="KIND"/>
    <property type="match status" value="1"/>
</dbReference>
<comment type="catalytic activity">
    <reaction evidence="12">
        <text>L-aspartate + L-glutamine + ATP + H2O = L-asparagine + L-glutamate + AMP + diphosphate + H(+)</text>
        <dbReference type="Rhea" id="RHEA:12228"/>
        <dbReference type="ChEBI" id="CHEBI:15377"/>
        <dbReference type="ChEBI" id="CHEBI:15378"/>
        <dbReference type="ChEBI" id="CHEBI:29985"/>
        <dbReference type="ChEBI" id="CHEBI:29991"/>
        <dbReference type="ChEBI" id="CHEBI:30616"/>
        <dbReference type="ChEBI" id="CHEBI:33019"/>
        <dbReference type="ChEBI" id="CHEBI:58048"/>
        <dbReference type="ChEBI" id="CHEBI:58359"/>
        <dbReference type="ChEBI" id="CHEBI:456215"/>
        <dbReference type="EC" id="6.3.5.4"/>
    </reaction>
</comment>
<evidence type="ECO:0000313" key="16">
    <source>
        <dbReference type="EMBL" id="RWS30239.1"/>
    </source>
</evidence>
<dbReference type="Pfam" id="PF13537">
    <property type="entry name" value="GATase_7"/>
    <property type="match status" value="1"/>
</dbReference>
<dbReference type="AlphaFoldDB" id="A0A443SRV9"/>
<dbReference type="InterPro" id="IPR006426">
    <property type="entry name" value="Asn_synth_AEB"/>
</dbReference>
<dbReference type="UniPathway" id="UPA00134">
    <property type="reaction ID" value="UER00195"/>
</dbReference>
<comment type="pathway">
    <text evidence="1">Amino-acid biosynthesis; L-asparagine biosynthesis; L-asparagine from L-aspartate (L-Gln route): step 1/1.</text>
</comment>
<keyword evidence="8" id="KW-0067">ATP-binding</keyword>
<protein>
    <recommendedName>
        <fullName evidence="3">Asparagine synthetase [glutamine-hydrolyzing]</fullName>
        <ecNumber evidence="2">6.3.5.4</ecNumber>
    </recommendedName>
    <alternativeName>
        <fullName evidence="11">Glutamine-dependent asparagine synthetase</fullName>
    </alternativeName>
</protein>
<dbReference type="InterPro" id="IPR011019">
    <property type="entry name" value="KIND_dom"/>
</dbReference>
<evidence type="ECO:0000256" key="10">
    <source>
        <dbReference type="ARBA" id="ARBA00022962"/>
    </source>
</evidence>
<dbReference type="GO" id="GO:0005829">
    <property type="term" value="C:cytosol"/>
    <property type="evidence" value="ECO:0007669"/>
    <property type="project" value="TreeGrafter"/>
</dbReference>
<keyword evidence="4" id="KW-0436">Ligase</keyword>
<dbReference type="GO" id="GO:0004066">
    <property type="term" value="F:asparagine synthase (glutamine-hydrolyzing) activity"/>
    <property type="evidence" value="ECO:0007669"/>
    <property type="project" value="UniProtKB-EC"/>
</dbReference>
<comment type="caution">
    <text evidence="16">The sequence shown here is derived from an EMBL/GenBank/DDBJ whole genome shotgun (WGS) entry which is preliminary data.</text>
</comment>
<evidence type="ECO:0000256" key="1">
    <source>
        <dbReference type="ARBA" id="ARBA00005187"/>
    </source>
</evidence>
<keyword evidence="7" id="KW-0547">Nucleotide-binding</keyword>
<evidence type="ECO:0000256" key="5">
    <source>
        <dbReference type="ARBA" id="ARBA00022605"/>
    </source>
</evidence>
<gene>
    <name evidence="16" type="ORF">B4U80_01044</name>
</gene>
<evidence type="ECO:0000256" key="9">
    <source>
        <dbReference type="ARBA" id="ARBA00022888"/>
    </source>
</evidence>
<dbReference type="InterPro" id="IPR014729">
    <property type="entry name" value="Rossmann-like_a/b/a_fold"/>
</dbReference>
<dbReference type="EMBL" id="NCKV01000582">
    <property type="protein sequence ID" value="RWS30239.1"/>
    <property type="molecule type" value="Genomic_DNA"/>
</dbReference>
<keyword evidence="9" id="KW-0061">Asparagine biosynthesis</keyword>
<dbReference type="NCBIfam" id="TIGR01536">
    <property type="entry name" value="asn_synth_AEB"/>
    <property type="match status" value="1"/>
</dbReference>
<dbReference type="Proteomes" id="UP000288716">
    <property type="component" value="Unassembled WGS sequence"/>
</dbReference>
<proteinExistence type="predicted"/>
<dbReference type="InterPro" id="IPR029055">
    <property type="entry name" value="Ntn_hydrolases_N"/>
</dbReference>
<evidence type="ECO:0000256" key="2">
    <source>
        <dbReference type="ARBA" id="ARBA00012737"/>
    </source>
</evidence>
<dbReference type="Pfam" id="PF00733">
    <property type="entry name" value="Asn_synthase"/>
    <property type="match status" value="1"/>
</dbReference>
<dbReference type="FunFam" id="3.40.50.620:FF:000031">
    <property type="entry name" value="Asparagine synthase B"/>
    <property type="match status" value="1"/>
</dbReference>
<reference evidence="16 17" key="1">
    <citation type="journal article" date="2018" name="Gigascience">
        <title>Genomes of trombidid mites reveal novel predicted allergens and laterally-transferred genes associated with secondary metabolism.</title>
        <authorList>
            <person name="Dong X."/>
            <person name="Chaisiri K."/>
            <person name="Xia D."/>
            <person name="Armstrong S.D."/>
            <person name="Fang Y."/>
            <person name="Donnelly M.J."/>
            <person name="Kadowaki T."/>
            <person name="McGarry J.W."/>
            <person name="Darby A.C."/>
            <person name="Makepeace B.L."/>
        </authorList>
    </citation>
    <scope>NUCLEOTIDE SEQUENCE [LARGE SCALE GENOMIC DNA]</scope>
    <source>
        <strain evidence="16">UoL-UT</strain>
    </source>
</reference>
<organism evidence="16 17">
    <name type="scientific">Leptotrombidium deliense</name>
    <dbReference type="NCBI Taxonomy" id="299467"/>
    <lineage>
        <taxon>Eukaryota</taxon>
        <taxon>Metazoa</taxon>
        <taxon>Ecdysozoa</taxon>
        <taxon>Arthropoda</taxon>
        <taxon>Chelicerata</taxon>
        <taxon>Arachnida</taxon>
        <taxon>Acari</taxon>
        <taxon>Acariformes</taxon>
        <taxon>Trombidiformes</taxon>
        <taxon>Prostigmata</taxon>
        <taxon>Anystina</taxon>
        <taxon>Parasitengona</taxon>
        <taxon>Trombiculoidea</taxon>
        <taxon>Trombiculidae</taxon>
        <taxon>Leptotrombidium</taxon>
    </lineage>
</organism>
<evidence type="ECO:0000256" key="3">
    <source>
        <dbReference type="ARBA" id="ARBA00021389"/>
    </source>
</evidence>
<keyword evidence="17" id="KW-1185">Reference proteome</keyword>
<dbReference type="InterPro" id="IPR017932">
    <property type="entry name" value="GATase_2_dom"/>
</dbReference>
<dbReference type="OrthoDB" id="409189at2759"/>
<dbReference type="InterPro" id="IPR050795">
    <property type="entry name" value="Asn_Synthetase"/>
</dbReference>
<dbReference type="SMART" id="SM01172">
    <property type="entry name" value="DUF3700"/>
    <property type="match status" value="1"/>
</dbReference>
<keyword evidence="5" id="KW-0028">Amino-acid biosynthesis</keyword>
<dbReference type="GO" id="GO:0005524">
    <property type="term" value="F:ATP binding"/>
    <property type="evidence" value="ECO:0007669"/>
    <property type="project" value="UniProtKB-KW"/>
</dbReference>
<evidence type="ECO:0000256" key="8">
    <source>
        <dbReference type="ARBA" id="ARBA00022840"/>
    </source>
</evidence>
<evidence type="ECO:0000256" key="6">
    <source>
        <dbReference type="ARBA" id="ARBA00022737"/>
    </source>
</evidence>